<evidence type="ECO:0000313" key="2">
    <source>
        <dbReference type="EMBL" id="QHT22316.1"/>
    </source>
</evidence>
<organism evidence="2">
    <name type="scientific">viral metagenome</name>
    <dbReference type="NCBI Taxonomy" id="1070528"/>
    <lineage>
        <taxon>unclassified sequences</taxon>
        <taxon>metagenomes</taxon>
        <taxon>organismal metagenomes</taxon>
    </lineage>
</organism>
<keyword evidence="1" id="KW-0472">Membrane</keyword>
<name>A0A6C0DZK2_9ZZZZ</name>
<keyword evidence="1" id="KW-1133">Transmembrane helix</keyword>
<keyword evidence="1" id="KW-0812">Transmembrane</keyword>
<accession>A0A6C0DZK2</accession>
<feature type="transmembrane region" description="Helical" evidence="1">
    <location>
        <begin position="250"/>
        <end position="270"/>
    </location>
</feature>
<protein>
    <submittedName>
        <fullName evidence="2">Uncharacterized protein</fullName>
    </submittedName>
</protein>
<dbReference type="AlphaFoldDB" id="A0A6C0DZK2"/>
<sequence>MLSFVEYLFGWRLIEYWNAVFSFAPSLQTTVVCDSLVASSDVYFNWSGSKTQSVYVLTLLERYALYALIRSSLITISFVFNFNGNVIDILGHLVILPSVQNYISNKIQRLEYTKDVALFTRYYISLNIIRLIKSLDNNIKPIPNYAIFRITSLASYKGCLKVYYTFLYIGFIQILKECETTYLYYKAVKYAYYYKFGYMFNSMSKDTAIDVINAIIDGNRWEHLASLDVMNAVVTMSKHKFKSNFTKSDLYNYMEMFGLLWSLLLFYSILNNALQIYIMFILASVSVSLGSIDMISCALILPGVLIGLPSILVTFILVCRLAMVDILKEAHFYIKNRKDMRITILNVSERVQNG</sequence>
<feature type="transmembrane region" description="Helical" evidence="1">
    <location>
        <begin position="307"/>
        <end position="327"/>
    </location>
</feature>
<evidence type="ECO:0000256" key="1">
    <source>
        <dbReference type="SAM" id="Phobius"/>
    </source>
</evidence>
<proteinExistence type="predicted"/>
<reference evidence="2" key="1">
    <citation type="journal article" date="2020" name="Nature">
        <title>Giant virus diversity and host interactions through global metagenomics.</title>
        <authorList>
            <person name="Schulz F."/>
            <person name="Roux S."/>
            <person name="Paez-Espino D."/>
            <person name="Jungbluth S."/>
            <person name="Walsh D.A."/>
            <person name="Denef V.J."/>
            <person name="McMahon K.D."/>
            <person name="Konstantinidis K.T."/>
            <person name="Eloe-Fadrosh E.A."/>
            <person name="Kyrpides N.C."/>
            <person name="Woyke T."/>
        </authorList>
    </citation>
    <scope>NUCLEOTIDE SEQUENCE</scope>
    <source>
        <strain evidence="2">GVMAG-M-3300023179-107</strain>
    </source>
</reference>
<dbReference type="EMBL" id="MN739708">
    <property type="protein sequence ID" value="QHT22316.1"/>
    <property type="molecule type" value="Genomic_DNA"/>
</dbReference>